<organism evidence="6 7">
    <name type="scientific">Prosthecobacter vanneervenii</name>
    <dbReference type="NCBI Taxonomy" id="48466"/>
    <lineage>
        <taxon>Bacteria</taxon>
        <taxon>Pseudomonadati</taxon>
        <taxon>Verrucomicrobiota</taxon>
        <taxon>Verrucomicrobiia</taxon>
        <taxon>Verrucomicrobiales</taxon>
        <taxon>Verrucomicrobiaceae</taxon>
        <taxon>Prosthecobacter</taxon>
    </lineage>
</organism>
<dbReference type="Gene3D" id="3.40.190.10">
    <property type="entry name" value="Periplasmic binding protein-like II"/>
    <property type="match status" value="1"/>
</dbReference>
<dbReference type="AlphaFoldDB" id="A0A7W7YAJ2"/>
<comment type="similarity">
    <text evidence="2">Belongs to the bacterial solute-binding protein 5 family.</text>
</comment>
<gene>
    <name evidence="6" type="ORF">HNQ65_002111</name>
</gene>
<evidence type="ECO:0000313" key="6">
    <source>
        <dbReference type="EMBL" id="MBB5032529.1"/>
    </source>
</evidence>
<dbReference type="GO" id="GO:0030288">
    <property type="term" value="C:outer membrane-bounded periplasmic space"/>
    <property type="evidence" value="ECO:0007669"/>
    <property type="project" value="UniProtKB-ARBA"/>
</dbReference>
<evidence type="ECO:0000256" key="2">
    <source>
        <dbReference type="ARBA" id="ARBA00005695"/>
    </source>
</evidence>
<dbReference type="GO" id="GO:1904680">
    <property type="term" value="F:peptide transmembrane transporter activity"/>
    <property type="evidence" value="ECO:0007669"/>
    <property type="project" value="TreeGrafter"/>
</dbReference>
<feature type="domain" description="Solute-binding protein family 5" evidence="5">
    <location>
        <begin position="66"/>
        <end position="444"/>
    </location>
</feature>
<dbReference type="EMBL" id="JACHIG010000004">
    <property type="protein sequence ID" value="MBB5032529.1"/>
    <property type="molecule type" value="Genomic_DNA"/>
</dbReference>
<dbReference type="InterPro" id="IPR030678">
    <property type="entry name" value="Peptide/Ni-bd"/>
</dbReference>
<dbReference type="PANTHER" id="PTHR30290">
    <property type="entry name" value="PERIPLASMIC BINDING COMPONENT OF ABC TRANSPORTER"/>
    <property type="match status" value="1"/>
</dbReference>
<evidence type="ECO:0000313" key="7">
    <source>
        <dbReference type="Proteomes" id="UP000590740"/>
    </source>
</evidence>
<keyword evidence="4" id="KW-0732">Signal</keyword>
<proteinExistence type="inferred from homology"/>
<dbReference type="InterPro" id="IPR039424">
    <property type="entry name" value="SBP_5"/>
</dbReference>
<evidence type="ECO:0000256" key="3">
    <source>
        <dbReference type="ARBA" id="ARBA00022448"/>
    </source>
</evidence>
<sequence>MIRFALAAALLISLAACGRSRPRADLVFINGAEPESIDPHVVTDQVGMRVASALFEGLCRIDEAGKPQPGLAERWEVTPDRKTYTFHLRPNTVWSDGTPLGTQDFIYSWQRVLTPEFGADYASQLYVIKNARAYHEGTLKDFTQVGVTAVDDRTLRVELENPTPYFIDLCAFTTLYPVPKSVIEKHGSAWIKPGTLVSNGAYTLGEWLLDDRMSLRRNERYWDAANVSMKSIDVLPISEPNTAINYFLTGQADLIVDKGMVPTSLTAKLKQKPYFHTGPFLGSYFMRFNVTRAPFDNPKIRLAFSLSIDRKRVTEKITQLGELDAYSLTPPGAGQNYQPPRGPDFDPERARRLLAEAGYPGGKGFPRVEYLYFPKPVERNIAVELQAMWREHLGVSVDLAKQEWKIYLDSMKGKNYQLCRSSWVGDYNDPGTFLEMFLSVSGNNATGWASTAYDNLIAAAGREADLGQRNRLFQQAEKLLVTDDCVIMPLYHYVGVQFYHADRLSGVQANMIDDHPFRCMRWK</sequence>
<dbReference type="FunFam" id="3.90.76.10:FF:000001">
    <property type="entry name" value="Oligopeptide ABC transporter substrate-binding protein"/>
    <property type="match status" value="1"/>
</dbReference>
<protein>
    <submittedName>
        <fullName evidence="6">Oligopeptide transport system substrate-binding protein</fullName>
    </submittedName>
</protein>
<dbReference type="GO" id="GO:0015833">
    <property type="term" value="P:peptide transport"/>
    <property type="evidence" value="ECO:0007669"/>
    <property type="project" value="TreeGrafter"/>
</dbReference>
<dbReference type="FunFam" id="3.10.105.10:FF:000001">
    <property type="entry name" value="Oligopeptide ABC transporter, oligopeptide-binding protein"/>
    <property type="match status" value="1"/>
</dbReference>
<dbReference type="CDD" id="cd08504">
    <property type="entry name" value="PBP2_OppA"/>
    <property type="match status" value="1"/>
</dbReference>
<keyword evidence="3" id="KW-0813">Transport</keyword>
<accession>A0A7W7YAJ2</accession>
<dbReference type="Proteomes" id="UP000590740">
    <property type="component" value="Unassembled WGS sequence"/>
</dbReference>
<dbReference type="Gene3D" id="3.10.105.10">
    <property type="entry name" value="Dipeptide-binding Protein, Domain 3"/>
    <property type="match status" value="1"/>
</dbReference>
<evidence type="ECO:0000259" key="5">
    <source>
        <dbReference type="Pfam" id="PF00496"/>
    </source>
</evidence>
<name>A0A7W7YAJ2_9BACT</name>
<comment type="subcellular location">
    <subcellularLocation>
        <location evidence="1">Cell envelope</location>
    </subcellularLocation>
</comment>
<dbReference type="PIRSF" id="PIRSF002741">
    <property type="entry name" value="MppA"/>
    <property type="match status" value="1"/>
</dbReference>
<keyword evidence="7" id="KW-1185">Reference proteome</keyword>
<evidence type="ECO:0000256" key="4">
    <source>
        <dbReference type="ARBA" id="ARBA00022729"/>
    </source>
</evidence>
<dbReference type="PANTHER" id="PTHR30290:SF83">
    <property type="entry name" value="ABC TRANSPORTER SUBSTRATE-BINDING PROTEIN"/>
    <property type="match status" value="1"/>
</dbReference>
<dbReference type="Gene3D" id="3.90.76.10">
    <property type="entry name" value="Dipeptide-binding Protein, Domain 1"/>
    <property type="match status" value="1"/>
</dbReference>
<reference evidence="6 7" key="1">
    <citation type="submission" date="2020-08" db="EMBL/GenBank/DDBJ databases">
        <title>Genomic Encyclopedia of Type Strains, Phase IV (KMG-IV): sequencing the most valuable type-strain genomes for metagenomic binning, comparative biology and taxonomic classification.</title>
        <authorList>
            <person name="Goeker M."/>
        </authorList>
    </citation>
    <scope>NUCLEOTIDE SEQUENCE [LARGE SCALE GENOMIC DNA]</scope>
    <source>
        <strain evidence="6 7">DSM 12252</strain>
    </source>
</reference>
<evidence type="ECO:0000256" key="1">
    <source>
        <dbReference type="ARBA" id="ARBA00004196"/>
    </source>
</evidence>
<dbReference type="Pfam" id="PF00496">
    <property type="entry name" value="SBP_bac_5"/>
    <property type="match status" value="1"/>
</dbReference>
<dbReference type="RefSeq" id="WP_343076556.1">
    <property type="nucleotide sequence ID" value="NZ_JACHIG010000004.1"/>
</dbReference>
<dbReference type="SUPFAM" id="SSF53850">
    <property type="entry name" value="Periplasmic binding protein-like II"/>
    <property type="match status" value="1"/>
</dbReference>
<dbReference type="PROSITE" id="PS51257">
    <property type="entry name" value="PROKAR_LIPOPROTEIN"/>
    <property type="match status" value="1"/>
</dbReference>
<dbReference type="InterPro" id="IPR000914">
    <property type="entry name" value="SBP_5_dom"/>
</dbReference>
<comment type="caution">
    <text evidence="6">The sequence shown here is derived from an EMBL/GenBank/DDBJ whole genome shotgun (WGS) entry which is preliminary data.</text>
</comment>
<dbReference type="GO" id="GO:0043190">
    <property type="term" value="C:ATP-binding cassette (ABC) transporter complex"/>
    <property type="evidence" value="ECO:0007669"/>
    <property type="project" value="InterPro"/>
</dbReference>